<protein>
    <submittedName>
        <fullName evidence="3">Smr domain-containing</fullName>
    </submittedName>
</protein>
<reference evidence="3 4" key="1">
    <citation type="journal article" date="2017" name="Mol. Ecol.">
        <title>Comparative and population genomic landscape of Phellinus noxius: A hypervariable fungus causing root rot in trees.</title>
        <authorList>
            <person name="Chung C.L."/>
            <person name="Lee T.J."/>
            <person name="Akiba M."/>
            <person name="Lee H.H."/>
            <person name="Kuo T.H."/>
            <person name="Liu D."/>
            <person name="Ke H.M."/>
            <person name="Yokoi T."/>
            <person name="Roa M.B."/>
            <person name="Lu M.J."/>
            <person name="Chang Y.Y."/>
            <person name="Ann P.J."/>
            <person name="Tsai J.N."/>
            <person name="Chen C.Y."/>
            <person name="Tzean S.S."/>
            <person name="Ota Y."/>
            <person name="Hattori T."/>
            <person name="Sahashi N."/>
            <person name="Liou R.F."/>
            <person name="Kikuchi T."/>
            <person name="Tsai I.J."/>
        </authorList>
    </citation>
    <scope>NUCLEOTIDE SEQUENCE [LARGE SCALE GENOMIC DNA]</scope>
    <source>
        <strain evidence="3 4">FFPRI411160</strain>
    </source>
</reference>
<evidence type="ECO:0000259" key="2">
    <source>
        <dbReference type="PROSITE" id="PS50828"/>
    </source>
</evidence>
<dbReference type="GO" id="GO:0005634">
    <property type="term" value="C:nucleus"/>
    <property type="evidence" value="ECO:0007669"/>
    <property type="project" value="TreeGrafter"/>
</dbReference>
<evidence type="ECO:0000313" key="4">
    <source>
        <dbReference type="Proteomes" id="UP000217199"/>
    </source>
</evidence>
<organism evidence="3 4">
    <name type="scientific">Pyrrhoderma noxium</name>
    <dbReference type="NCBI Taxonomy" id="2282107"/>
    <lineage>
        <taxon>Eukaryota</taxon>
        <taxon>Fungi</taxon>
        <taxon>Dikarya</taxon>
        <taxon>Basidiomycota</taxon>
        <taxon>Agaricomycotina</taxon>
        <taxon>Agaricomycetes</taxon>
        <taxon>Hymenochaetales</taxon>
        <taxon>Hymenochaetaceae</taxon>
        <taxon>Pyrrhoderma</taxon>
    </lineage>
</organism>
<accession>A0A286UJ14</accession>
<dbReference type="Proteomes" id="UP000217199">
    <property type="component" value="Unassembled WGS sequence"/>
</dbReference>
<feature type="domain" description="Smr" evidence="2">
    <location>
        <begin position="651"/>
        <end position="726"/>
    </location>
</feature>
<dbReference type="PANTHER" id="PTHR46535">
    <property type="entry name" value="NEDD4-BINDING PROTEIN 2"/>
    <property type="match status" value="1"/>
</dbReference>
<feature type="region of interest" description="Disordered" evidence="1">
    <location>
        <begin position="427"/>
        <end position="474"/>
    </location>
</feature>
<feature type="compositionally biased region" description="Polar residues" evidence="1">
    <location>
        <begin position="533"/>
        <end position="546"/>
    </location>
</feature>
<sequence length="726" mass="79130">MDDFLSTESVQHELETEFCPPLDTSLIAAFLADRSNDDRLTREQINQIKDQLATLAAEAVVEEDKNALAFTSDYPSGSLSNKSNNVDTTSISALTEDTDSVFDAGSIHASNSGSSVSSASSSASYMPSAQDISAINFLHALFPHLSLDFLKLYICSNNNNGQELDMGRIIEGLLTEDYLRELEERSIEVDSGINEEEDWSSIVARNPGKKNSKNSKTDSQNRVNGINNSKNNSRSATSPTKRKNKAKGKTLALNDIRQQHQKRVQPSVSHAAGDPWNQIASISSYLSDLLCPPGAQTSLSKSELTASFQSHLHNPKYNSPSNALRSALDTISSDSLFELDDTVFINLVDIVQVDPEFKYDTLSEDSRYQLYSDLHQALRALYTLQSGSLENGSPESALEIVRFFFNMDCDGEHGRVMGLYHTSSPKSPLFGPQSPSMDVLSSPLSSPLLSPTIPSSSIPRTRPPPAPSEDGKSTLYLGSLSSEIEGWQEVPARPKAPLVHPLAAHIPAYDPLNVPRKVKAKIKKQEEDEASPASPTFSPTRPSIKPTVNSFRRVSLNDRSISVLGRDYKARIDACRERQAEALRAASRHWRGGSGLSGRGGAKGRGGEVALFYAMEAQRHAAEAKALQMDAVRGLVEKKRYSGTSGDTDTIDVHHCTSAEAITIIREVLSEGWISARRPLYIITGRGLHSAGGVPVLGPVIVNTLKKEGWDVHTWSGGVEVRGQVR</sequence>
<dbReference type="InterPro" id="IPR052772">
    <property type="entry name" value="Endo/PolyKinase_Domain-Protein"/>
</dbReference>
<dbReference type="InterPro" id="IPR002625">
    <property type="entry name" value="Smr_dom"/>
</dbReference>
<feature type="region of interest" description="Disordered" evidence="1">
    <location>
        <begin position="200"/>
        <end position="249"/>
    </location>
</feature>
<gene>
    <name evidence="3" type="ORF">PNOK_0451600</name>
</gene>
<dbReference type="InterPro" id="IPR036063">
    <property type="entry name" value="Smr_dom_sf"/>
</dbReference>
<feature type="region of interest" description="Disordered" evidence="1">
    <location>
        <begin position="521"/>
        <end position="546"/>
    </location>
</feature>
<dbReference type="EMBL" id="NBII01000004">
    <property type="protein sequence ID" value="PAV19582.1"/>
    <property type="molecule type" value="Genomic_DNA"/>
</dbReference>
<feature type="compositionally biased region" description="Low complexity" evidence="1">
    <location>
        <begin position="440"/>
        <end position="460"/>
    </location>
</feature>
<dbReference type="PROSITE" id="PS50828">
    <property type="entry name" value="SMR"/>
    <property type="match status" value="1"/>
</dbReference>
<dbReference type="OrthoDB" id="4080456at2759"/>
<evidence type="ECO:0000256" key="1">
    <source>
        <dbReference type="SAM" id="MobiDB-lite"/>
    </source>
</evidence>
<feature type="compositionally biased region" description="Polar residues" evidence="1">
    <location>
        <begin position="217"/>
        <end position="239"/>
    </location>
</feature>
<dbReference type="InParanoid" id="A0A286UJ14"/>
<dbReference type="SMART" id="SM00463">
    <property type="entry name" value="SMR"/>
    <property type="match status" value="1"/>
</dbReference>
<dbReference type="PANTHER" id="PTHR46535:SF1">
    <property type="entry name" value="NEDD4-BINDING PROTEIN 2"/>
    <property type="match status" value="1"/>
</dbReference>
<evidence type="ECO:0000313" key="3">
    <source>
        <dbReference type="EMBL" id="PAV19582.1"/>
    </source>
</evidence>
<dbReference type="AlphaFoldDB" id="A0A286UJ14"/>
<comment type="caution">
    <text evidence="3">The sequence shown here is derived from an EMBL/GenBank/DDBJ whole genome shotgun (WGS) entry which is preliminary data.</text>
</comment>
<dbReference type="STRING" id="2282107.A0A286UJ14"/>
<dbReference type="GO" id="GO:0004519">
    <property type="term" value="F:endonuclease activity"/>
    <property type="evidence" value="ECO:0007669"/>
    <property type="project" value="TreeGrafter"/>
</dbReference>
<proteinExistence type="predicted"/>
<name>A0A286UJ14_9AGAM</name>
<dbReference type="SUPFAM" id="SSF160443">
    <property type="entry name" value="SMR domain-like"/>
    <property type="match status" value="1"/>
</dbReference>
<dbReference type="Gene3D" id="3.30.1370.110">
    <property type="match status" value="1"/>
</dbReference>
<keyword evidence="4" id="KW-1185">Reference proteome</keyword>